<accession>A0A098E4P2</accession>
<dbReference type="EnsemblFungi" id="CEF88624">
    <property type="protein sequence ID" value="CEF88624"/>
    <property type="gene ID" value="FGRRES_20328"/>
</dbReference>
<protein>
    <submittedName>
        <fullName evidence="1">Uncharacterized protein</fullName>
    </submittedName>
</protein>
<sequence>MLLSYYNISPLNLYYIYYNRII</sequence>
<reference evidence="1" key="3">
    <citation type="submission" date="2017-01" db="UniProtKB">
        <authorList>
            <consortium name="EnsemblFungi"/>
        </authorList>
    </citation>
    <scope>IDENTIFICATION</scope>
    <source>
        <strain evidence="1">PH-1 / ATCC MYA-4620 / FGSC 9075 / NRRL 31084</strain>
    </source>
</reference>
<name>A0A098E4P2_GIBZE</name>
<organism evidence="1">
    <name type="scientific">Gibberella zeae (strain ATCC MYA-4620 / CBS 123657 / FGSC 9075 / NRRL 31084 / PH-1)</name>
    <name type="common">Wheat head blight fungus</name>
    <name type="synonym">Fusarium graminearum</name>
    <dbReference type="NCBI Taxonomy" id="229533"/>
    <lineage>
        <taxon>Eukaryota</taxon>
        <taxon>Fungi</taxon>
        <taxon>Dikarya</taxon>
        <taxon>Ascomycota</taxon>
        <taxon>Pezizomycotina</taxon>
        <taxon>Sordariomycetes</taxon>
        <taxon>Hypocreomycetidae</taxon>
        <taxon>Hypocreales</taxon>
        <taxon>Nectriaceae</taxon>
        <taxon>Fusarium</taxon>
    </lineage>
</organism>
<dbReference type="AlphaFoldDB" id="A0A098E4P2"/>
<reference evidence="1" key="2">
    <citation type="journal article" date="2010" name="Nature">
        <title>Comparative genomics reveals mobile pathogenicity chromosomes in Fusarium.</title>
        <authorList>
            <person name="Ma L.J."/>
            <person name="van der Does H.C."/>
            <person name="Borkovich K.A."/>
            <person name="Coleman J.J."/>
            <person name="Daboussi M.J."/>
            <person name="Di Pietro A."/>
            <person name="Dufresne M."/>
            <person name="Freitag M."/>
            <person name="Grabherr M."/>
            <person name="Henrissat B."/>
            <person name="Houterman P.M."/>
            <person name="Kang S."/>
            <person name="Shim W.B."/>
            <person name="Woloshuk C."/>
            <person name="Xie X."/>
            <person name="Xu J.R."/>
            <person name="Antoniw J."/>
            <person name="Baker S.E."/>
            <person name="Bluhm B.H."/>
            <person name="Breakspear A."/>
            <person name="Brown D.W."/>
            <person name="Butchko R.A."/>
            <person name="Chapman S."/>
            <person name="Coulson R."/>
            <person name="Coutinho P.M."/>
            <person name="Danchin E.G."/>
            <person name="Diener A."/>
            <person name="Gale L.R."/>
            <person name="Gardiner D.M."/>
            <person name="Goff S."/>
            <person name="Hammond-Kosack K.E."/>
            <person name="Hilburn K."/>
            <person name="Hua-Van A."/>
            <person name="Jonkers W."/>
            <person name="Kazan K."/>
            <person name="Kodira C.D."/>
            <person name="Koehrsen M."/>
            <person name="Kumar L."/>
            <person name="Lee Y.H."/>
            <person name="Li L."/>
            <person name="Manners J.M."/>
            <person name="Miranda-Saavedra D."/>
            <person name="Mukherjee M."/>
            <person name="Park G."/>
            <person name="Park J."/>
            <person name="Park S.Y."/>
            <person name="Proctor R.H."/>
            <person name="Regev A."/>
            <person name="Ruiz-Roldan M.C."/>
            <person name="Sain D."/>
            <person name="Sakthikumar S."/>
            <person name="Sykes S."/>
            <person name="Schwartz D.C."/>
            <person name="Turgeon B.G."/>
            <person name="Wapinski I."/>
            <person name="Yoder O."/>
            <person name="Young S."/>
            <person name="Zeng Q."/>
            <person name="Zhou S."/>
            <person name="Galagan J."/>
            <person name="Cuomo C.A."/>
            <person name="Kistler H.C."/>
            <person name="Rep M."/>
        </authorList>
    </citation>
    <scope>GENOME REANNOTATION</scope>
    <source>
        <strain evidence="1">PH-1 / ATCC MYA-4620 / FGSC 9075 / NRRL 31084</strain>
    </source>
</reference>
<dbReference type="EMBL" id="HG970334">
    <property type="status" value="NOT_ANNOTATED_CDS"/>
    <property type="molecule type" value="Genomic_DNA"/>
</dbReference>
<accession>A0A0E0SQB1</accession>
<reference evidence="1" key="1">
    <citation type="journal article" date="2007" name="Science">
        <title>The Fusarium graminearum genome reveals a link between localized polymorphism and pathogen specialization.</title>
        <authorList>
            <person name="Cuomo C.A."/>
            <person name="Gueldener U."/>
            <person name="Xu J.-R."/>
            <person name="Trail F."/>
            <person name="Turgeon B.G."/>
            <person name="Di Pietro A."/>
            <person name="Walton J.D."/>
            <person name="Ma L.-J."/>
            <person name="Baker S.E."/>
            <person name="Rep M."/>
            <person name="Adam G."/>
            <person name="Antoniw J."/>
            <person name="Baldwin T."/>
            <person name="Calvo S.E."/>
            <person name="Chang Y.-L."/>
            <person name="DeCaprio D."/>
            <person name="Gale L.R."/>
            <person name="Gnerre S."/>
            <person name="Goswami R.S."/>
            <person name="Hammond-Kosack K."/>
            <person name="Harris L.J."/>
            <person name="Hilburn K."/>
            <person name="Kennell J.C."/>
            <person name="Kroken S."/>
            <person name="Magnuson J.K."/>
            <person name="Mannhaupt G."/>
            <person name="Mauceli E.W."/>
            <person name="Mewes H.-W."/>
            <person name="Mitterbauer R."/>
            <person name="Muehlbauer G."/>
            <person name="Muensterkoetter M."/>
            <person name="Nelson D."/>
            <person name="O'Donnell K."/>
            <person name="Ouellet T."/>
            <person name="Qi W."/>
            <person name="Quesneville H."/>
            <person name="Roncero M.I.G."/>
            <person name="Seong K.-Y."/>
            <person name="Tetko I.V."/>
            <person name="Urban M."/>
            <person name="Waalwijk C."/>
            <person name="Ward T.J."/>
            <person name="Yao J."/>
            <person name="Birren B.W."/>
            <person name="Kistler H.C."/>
        </authorList>
    </citation>
    <scope>NUCLEOTIDE SEQUENCE [LARGE SCALE GENOMIC DNA]</scope>
    <source>
        <strain evidence="1">PH-1 / ATCC MYA-4620 / FGSC 9075 / NRRL 31084</strain>
    </source>
</reference>
<proteinExistence type="predicted"/>
<evidence type="ECO:0000313" key="1">
    <source>
        <dbReference type="EnsemblFungi" id="CEF88624"/>
    </source>
</evidence>